<dbReference type="InterPro" id="IPR050766">
    <property type="entry name" value="Bact_Lucif_Oxidored"/>
</dbReference>
<reference evidence="6 7" key="1">
    <citation type="journal article" date="2019" name="Emerg. Microbes Infect.">
        <title>Comprehensive subspecies identification of 175 nontuberculous mycobacteria species based on 7547 genomic profiles.</title>
        <authorList>
            <person name="Matsumoto Y."/>
            <person name="Kinjo T."/>
            <person name="Motooka D."/>
            <person name="Nabeya D."/>
            <person name="Jung N."/>
            <person name="Uechi K."/>
            <person name="Horii T."/>
            <person name="Iida T."/>
            <person name="Fujita J."/>
            <person name="Nakamura S."/>
        </authorList>
    </citation>
    <scope>NUCLEOTIDE SEQUENCE [LARGE SCALE GENOMIC DNA]</scope>
    <source>
        <strain evidence="6 7">JCM 13574</strain>
    </source>
</reference>
<keyword evidence="7" id="KW-1185">Reference proteome</keyword>
<comment type="similarity">
    <text evidence="1">Belongs to the bacterial luciferase oxidoreductase family.</text>
</comment>
<evidence type="ECO:0000256" key="1">
    <source>
        <dbReference type="ARBA" id="ARBA00010426"/>
    </source>
</evidence>
<accession>A0A7I7XEL1</accession>
<dbReference type="PANTHER" id="PTHR30137:SF16">
    <property type="entry name" value="BLL0895 PROTEIN"/>
    <property type="match status" value="1"/>
</dbReference>
<dbReference type="GO" id="GO:0005829">
    <property type="term" value="C:cytosol"/>
    <property type="evidence" value="ECO:0007669"/>
    <property type="project" value="TreeGrafter"/>
</dbReference>
<keyword evidence="4 6" id="KW-0503">Monooxygenase</keyword>
<dbReference type="Pfam" id="PF00296">
    <property type="entry name" value="Bac_luciferase"/>
    <property type="match status" value="1"/>
</dbReference>
<dbReference type="KEGG" id="mmag:MMAD_18230"/>
<evidence type="ECO:0000256" key="2">
    <source>
        <dbReference type="ARBA" id="ARBA00022630"/>
    </source>
</evidence>
<dbReference type="PANTHER" id="PTHR30137">
    <property type="entry name" value="LUCIFERASE-LIKE MONOOXYGENASE"/>
    <property type="match status" value="1"/>
</dbReference>
<name>A0A7I7XEL1_9MYCO</name>
<evidence type="ECO:0000313" key="7">
    <source>
        <dbReference type="Proteomes" id="UP000466517"/>
    </source>
</evidence>
<evidence type="ECO:0000259" key="5">
    <source>
        <dbReference type="Pfam" id="PF00296"/>
    </source>
</evidence>
<proteinExistence type="inferred from homology"/>
<dbReference type="GO" id="GO:0016705">
    <property type="term" value="F:oxidoreductase activity, acting on paired donors, with incorporation or reduction of molecular oxygen"/>
    <property type="evidence" value="ECO:0007669"/>
    <property type="project" value="InterPro"/>
</dbReference>
<protein>
    <submittedName>
        <fullName evidence="6">Monooxygenase</fullName>
    </submittedName>
</protein>
<dbReference type="GO" id="GO:0004497">
    <property type="term" value="F:monooxygenase activity"/>
    <property type="evidence" value="ECO:0007669"/>
    <property type="project" value="UniProtKB-KW"/>
</dbReference>
<feature type="domain" description="Luciferase-like" evidence="5">
    <location>
        <begin position="27"/>
        <end position="320"/>
    </location>
</feature>
<evidence type="ECO:0000313" key="6">
    <source>
        <dbReference type="EMBL" id="BBZ27528.1"/>
    </source>
</evidence>
<evidence type="ECO:0000256" key="3">
    <source>
        <dbReference type="ARBA" id="ARBA00023002"/>
    </source>
</evidence>
<keyword evidence="3" id="KW-0560">Oxidoreductase</keyword>
<keyword evidence="2" id="KW-0285">Flavoprotein</keyword>
<dbReference type="Proteomes" id="UP000466517">
    <property type="component" value="Chromosome"/>
</dbReference>
<dbReference type="SUPFAM" id="SSF51679">
    <property type="entry name" value="Bacterial luciferase-like"/>
    <property type="match status" value="1"/>
</dbReference>
<dbReference type="Gene3D" id="3.20.20.30">
    <property type="entry name" value="Luciferase-like domain"/>
    <property type="match status" value="1"/>
</dbReference>
<evidence type="ECO:0000256" key="4">
    <source>
        <dbReference type="ARBA" id="ARBA00023033"/>
    </source>
</evidence>
<dbReference type="EMBL" id="AP022610">
    <property type="protein sequence ID" value="BBZ27528.1"/>
    <property type="molecule type" value="Genomic_DNA"/>
</dbReference>
<dbReference type="AlphaFoldDB" id="A0A7I7XEL1"/>
<sequence length="369" mass="40844">MKLGALLMPSHPPGRSIRRGQQWDLEELVRLDRYGFSEAWIGEHFTAPWEPCPAPDLLIAQALASTHDILLGPLGHLLPYHHPVELAHRVAYLDHMAQGRYQLGVGISALPTDHDIFGLDPSGGRNRRMTFEALELMTTLWRDGGGAFRGEFWTSNQPGRWPVDIRHHLLPYQRPHPPIAISGMTPDSQNLKLAGEKGYLPVSFGISPDPAVTAAHWDSVAEGAARSGRIADRTQWRVVRDVYVAPSDAEARSLAINGIMGRCWREFLLPLYKASGLTPLLKHDQAVCDDDVDVDYVAGHLWFVGSPETVSTRINELQSATGGFGHLLMVSYDATDEFEQWDRSLHLLVNEVLPTCAMPRPAGVTGGPR</sequence>
<dbReference type="InterPro" id="IPR036661">
    <property type="entry name" value="Luciferase-like_sf"/>
</dbReference>
<organism evidence="6 7">
    <name type="scientific">Mycolicibacterium madagascariense</name>
    <dbReference type="NCBI Taxonomy" id="212765"/>
    <lineage>
        <taxon>Bacteria</taxon>
        <taxon>Bacillati</taxon>
        <taxon>Actinomycetota</taxon>
        <taxon>Actinomycetes</taxon>
        <taxon>Mycobacteriales</taxon>
        <taxon>Mycobacteriaceae</taxon>
        <taxon>Mycolicibacterium</taxon>
    </lineage>
</organism>
<dbReference type="InterPro" id="IPR011251">
    <property type="entry name" value="Luciferase-like_dom"/>
</dbReference>
<gene>
    <name evidence="6" type="ORF">MMAD_18230</name>
</gene>